<dbReference type="SUPFAM" id="SSF52833">
    <property type="entry name" value="Thioredoxin-like"/>
    <property type="match status" value="1"/>
</dbReference>
<accession>A0A1I6JNV8</accession>
<dbReference type="InterPro" id="IPR006660">
    <property type="entry name" value="Arsenate_reductase-like"/>
</dbReference>
<evidence type="ECO:0000256" key="1">
    <source>
        <dbReference type="PROSITE-ProRule" id="PRU01282"/>
    </source>
</evidence>
<name>A0A1I6JNV8_9FIRM</name>
<evidence type="ECO:0000313" key="2">
    <source>
        <dbReference type="EMBL" id="SFR80639.1"/>
    </source>
</evidence>
<organism evidence="2 3">
    <name type="scientific">Anaeromicropila populeti</name>
    <dbReference type="NCBI Taxonomy" id="37658"/>
    <lineage>
        <taxon>Bacteria</taxon>
        <taxon>Bacillati</taxon>
        <taxon>Bacillota</taxon>
        <taxon>Clostridia</taxon>
        <taxon>Lachnospirales</taxon>
        <taxon>Lachnospiraceae</taxon>
        <taxon>Anaeromicropila</taxon>
    </lineage>
</organism>
<dbReference type="Proteomes" id="UP000199659">
    <property type="component" value="Unassembled WGS sequence"/>
</dbReference>
<dbReference type="AlphaFoldDB" id="A0A1I6JNV8"/>
<sequence>MNIQIFGRSKCFDTKKAERYFKERGIKYQYINLAEKTMSKGEFQSVKQALGGYQNMINSKSKDKDTVALLQYLAEEDREEKLMENQQVLITPIVRNGKLATAGFCPEVWKNWIE</sequence>
<dbReference type="InterPro" id="IPR036249">
    <property type="entry name" value="Thioredoxin-like_sf"/>
</dbReference>
<comment type="similarity">
    <text evidence="1">Belongs to the ArsC family.</text>
</comment>
<proteinExistence type="inferred from homology"/>
<evidence type="ECO:0000313" key="3">
    <source>
        <dbReference type="Proteomes" id="UP000199659"/>
    </source>
</evidence>
<dbReference type="OrthoDB" id="9803749at2"/>
<keyword evidence="3" id="KW-1185">Reference proteome</keyword>
<dbReference type="PANTHER" id="PTHR30041">
    <property type="entry name" value="ARSENATE REDUCTASE"/>
    <property type="match status" value="1"/>
</dbReference>
<protein>
    <submittedName>
        <fullName evidence="2">Arsenate reductase, glutaredoxin family</fullName>
    </submittedName>
</protein>
<dbReference type="EMBL" id="FOYZ01000006">
    <property type="protein sequence ID" value="SFR80639.1"/>
    <property type="molecule type" value="Genomic_DNA"/>
</dbReference>
<dbReference type="Gene3D" id="3.40.30.10">
    <property type="entry name" value="Glutaredoxin"/>
    <property type="match status" value="1"/>
</dbReference>
<gene>
    <name evidence="2" type="ORF">SAMN05661086_01817</name>
</gene>
<reference evidence="2 3" key="1">
    <citation type="submission" date="2016-10" db="EMBL/GenBank/DDBJ databases">
        <authorList>
            <person name="de Groot N.N."/>
        </authorList>
    </citation>
    <scope>NUCLEOTIDE SEQUENCE [LARGE SCALE GENOMIC DNA]</scope>
    <source>
        <strain evidence="2 3">743A</strain>
    </source>
</reference>
<dbReference type="PROSITE" id="PS51353">
    <property type="entry name" value="ARSC"/>
    <property type="match status" value="1"/>
</dbReference>
<dbReference type="STRING" id="37658.SAMN05661086_01817"/>
<dbReference type="RefSeq" id="WP_092560368.1">
    <property type="nucleotide sequence ID" value="NZ_FOYZ01000006.1"/>
</dbReference>
<dbReference type="PANTHER" id="PTHR30041:SF8">
    <property type="entry name" value="PROTEIN YFFB"/>
    <property type="match status" value="1"/>
</dbReference>